<dbReference type="InterPro" id="IPR036249">
    <property type="entry name" value="Thioredoxin-like_sf"/>
</dbReference>
<dbReference type="PANTHER" id="PTHR21148">
    <property type="entry name" value="THIOREDOXIN DOMAIN-CONTAINING PROTEIN 9"/>
    <property type="match status" value="1"/>
</dbReference>
<gene>
    <name evidence="3" type="ORF">MN116_000760</name>
</gene>
<reference evidence="3" key="2">
    <citation type="journal article" date="2023" name="Infect Dis Poverty">
        <title>Chromosome-scale genome of the human blood fluke Schistosoma mekongi and its implications for public health.</title>
        <authorList>
            <person name="Zhou M."/>
            <person name="Xu L."/>
            <person name="Xu D."/>
            <person name="Chen W."/>
            <person name="Khan J."/>
            <person name="Hu Y."/>
            <person name="Huang H."/>
            <person name="Wei H."/>
            <person name="Zhang Y."/>
            <person name="Chusongsang P."/>
            <person name="Tanasarnprasert K."/>
            <person name="Hu X."/>
            <person name="Limpanont Y."/>
            <person name="Lv Z."/>
        </authorList>
    </citation>
    <scope>NUCLEOTIDE SEQUENCE</scope>
    <source>
        <strain evidence="3">LV_2022a</strain>
    </source>
</reference>
<reference evidence="3" key="1">
    <citation type="submission" date="2022-04" db="EMBL/GenBank/DDBJ databases">
        <authorList>
            <person name="Xu L."/>
            <person name="Lv Z."/>
        </authorList>
    </citation>
    <scope>NUCLEOTIDE SEQUENCE</scope>
    <source>
        <strain evidence="3">LV_2022a</strain>
    </source>
</reference>
<keyword evidence="4" id="KW-1185">Reference proteome</keyword>
<evidence type="ECO:0000259" key="2">
    <source>
        <dbReference type="Pfam" id="PF00085"/>
    </source>
</evidence>
<organism evidence="3 4">
    <name type="scientific">Schistosoma mekongi</name>
    <name type="common">Parasitic worm</name>
    <dbReference type="NCBI Taxonomy" id="38744"/>
    <lineage>
        <taxon>Eukaryota</taxon>
        <taxon>Metazoa</taxon>
        <taxon>Spiralia</taxon>
        <taxon>Lophotrochozoa</taxon>
        <taxon>Platyhelminthes</taxon>
        <taxon>Trematoda</taxon>
        <taxon>Digenea</taxon>
        <taxon>Strigeidida</taxon>
        <taxon>Schistosomatoidea</taxon>
        <taxon>Schistosomatidae</taxon>
        <taxon>Schistosoma</taxon>
    </lineage>
</organism>
<evidence type="ECO:0000256" key="1">
    <source>
        <dbReference type="ARBA" id="ARBA00026148"/>
    </source>
</evidence>
<dbReference type="EMBL" id="JALJAT010000001">
    <property type="protein sequence ID" value="KAK4475040.1"/>
    <property type="molecule type" value="Genomic_DNA"/>
</dbReference>
<dbReference type="AlphaFoldDB" id="A0AAE1ZJ63"/>
<sequence length="236" mass="26554">MAEKSNQSQLPATCELIESQLIKTAQILEDTLDEQINYLNNLNDDDLEAIRQLRIKQMKEESKQRCEWLAAGHGVYSELSNEKEFFTASKTSLSGLVCHFYRNSTFRCKIVDKHLSLLAPKHIECRMVKINAEKAPFLTKRLNILVIPTLILVKNEKVCDRIVGFDELGGNDEFPTALLEWRLAVGKVVKYSGDLSTPPDVVKNKSGSSYISNITKHNSKSLRGKCCSDSDADDSD</sequence>
<dbReference type="Pfam" id="PF00085">
    <property type="entry name" value="Thioredoxin"/>
    <property type="match status" value="1"/>
</dbReference>
<protein>
    <recommendedName>
        <fullName evidence="1">Thioredoxin domain-containing protein 9</fullName>
    </recommendedName>
</protein>
<comment type="caution">
    <text evidence="3">The sequence shown here is derived from an EMBL/GenBank/DDBJ whole genome shotgun (WGS) entry which is preliminary data.</text>
</comment>
<dbReference type="CDD" id="cd02989">
    <property type="entry name" value="Phd_like_TxnDC9"/>
    <property type="match status" value="1"/>
</dbReference>
<dbReference type="InterPro" id="IPR013766">
    <property type="entry name" value="Thioredoxin_domain"/>
</dbReference>
<dbReference type="SUPFAM" id="SSF52833">
    <property type="entry name" value="Thioredoxin-like"/>
    <property type="match status" value="1"/>
</dbReference>
<feature type="domain" description="Thioredoxin" evidence="2">
    <location>
        <begin position="82"/>
        <end position="165"/>
    </location>
</feature>
<evidence type="ECO:0000313" key="4">
    <source>
        <dbReference type="Proteomes" id="UP001292079"/>
    </source>
</evidence>
<accession>A0AAE1ZJ63</accession>
<name>A0AAE1ZJ63_SCHME</name>
<proteinExistence type="predicted"/>
<dbReference type="Gene3D" id="3.40.30.10">
    <property type="entry name" value="Glutaredoxin"/>
    <property type="match status" value="1"/>
</dbReference>
<evidence type="ECO:0000313" key="3">
    <source>
        <dbReference type="EMBL" id="KAK4475040.1"/>
    </source>
</evidence>
<dbReference type="Proteomes" id="UP001292079">
    <property type="component" value="Unassembled WGS sequence"/>
</dbReference>